<dbReference type="Proteomes" id="UP000582659">
    <property type="component" value="Unassembled WGS sequence"/>
</dbReference>
<keyword evidence="4" id="KW-1185">Reference proteome</keyword>
<dbReference type="EMBL" id="CAJFDI010000004">
    <property type="protein sequence ID" value="CAD5225034.1"/>
    <property type="molecule type" value="Genomic_DNA"/>
</dbReference>
<proteinExistence type="predicted"/>
<evidence type="ECO:0000256" key="1">
    <source>
        <dbReference type="SAM" id="SignalP"/>
    </source>
</evidence>
<dbReference type="WBParaSite" id="BXY_0434100.1">
    <property type="protein sequence ID" value="BXY_0434100.1"/>
    <property type="gene ID" value="BXY_0434100"/>
</dbReference>
<gene>
    <name evidence="2" type="ORF">BXYJ_LOCUS8342</name>
</gene>
<protein>
    <submittedName>
        <fullName evidence="2">(pine wood nematode) hypothetical protein</fullName>
    </submittedName>
</protein>
<dbReference type="Proteomes" id="UP000095284">
    <property type="component" value="Unplaced"/>
</dbReference>
<dbReference type="AlphaFoldDB" id="A0A1I7RUD1"/>
<evidence type="ECO:0000313" key="4">
    <source>
        <dbReference type="Proteomes" id="UP000659654"/>
    </source>
</evidence>
<evidence type="ECO:0000313" key="2">
    <source>
        <dbReference type="EMBL" id="CAD5225034.1"/>
    </source>
</evidence>
<accession>A0A1I7RUD1</accession>
<name>A0A1I7RUD1_BURXY</name>
<reference evidence="5" key="1">
    <citation type="submission" date="2016-11" db="UniProtKB">
        <authorList>
            <consortium name="WormBaseParasite"/>
        </authorList>
    </citation>
    <scope>IDENTIFICATION</scope>
</reference>
<organism evidence="3 5">
    <name type="scientific">Bursaphelenchus xylophilus</name>
    <name type="common">Pinewood nematode worm</name>
    <name type="synonym">Aphelenchoides xylophilus</name>
    <dbReference type="NCBI Taxonomy" id="6326"/>
    <lineage>
        <taxon>Eukaryota</taxon>
        <taxon>Metazoa</taxon>
        <taxon>Ecdysozoa</taxon>
        <taxon>Nematoda</taxon>
        <taxon>Chromadorea</taxon>
        <taxon>Rhabditida</taxon>
        <taxon>Tylenchina</taxon>
        <taxon>Tylenchomorpha</taxon>
        <taxon>Aphelenchoidea</taxon>
        <taxon>Aphelenchoididae</taxon>
        <taxon>Bursaphelenchus</taxon>
    </lineage>
</organism>
<dbReference type="Proteomes" id="UP000659654">
    <property type="component" value="Unassembled WGS sequence"/>
</dbReference>
<feature type="signal peptide" evidence="1">
    <location>
        <begin position="1"/>
        <end position="22"/>
    </location>
</feature>
<dbReference type="EMBL" id="CAJFCV020000004">
    <property type="protein sequence ID" value="CAG9114040.1"/>
    <property type="molecule type" value="Genomic_DNA"/>
</dbReference>
<feature type="chain" id="PRO_5035359374" evidence="1">
    <location>
        <begin position="23"/>
        <end position="66"/>
    </location>
</feature>
<sequence length="66" mass="7280">MFGLVKLFFFLCLVFSAGKVAAADDSVTCIVNNCQSYQGSNEYDCIPNSSCHGKLYDKTGKFIRDV</sequence>
<evidence type="ECO:0000313" key="3">
    <source>
        <dbReference type="Proteomes" id="UP000095284"/>
    </source>
</evidence>
<reference evidence="2" key="2">
    <citation type="submission" date="2020-09" db="EMBL/GenBank/DDBJ databases">
        <authorList>
            <person name="Kikuchi T."/>
        </authorList>
    </citation>
    <scope>NUCLEOTIDE SEQUENCE</scope>
    <source>
        <strain evidence="2">Ka4C1</strain>
    </source>
</reference>
<keyword evidence="1" id="KW-0732">Signal</keyword>
<evidence type="ECO:0000313" key="5">
    <source>
        <dbReference type="WBParaSite" id="BXY_0434100.1"/>
    </source>
</evidence>